<sequence>MAGPTEEHPKAPLRPVPPLPRRLLALGPIVYLGTGVWFLAAIVLLIARYGFDRTPPIWLWTALSGAALGIVGALVMLWQRRAANRGSRGAQKLD</sequence>
<keyword evidence="1" id="KW-0472">Membrane</keyword>
<dbReference type="RefSeq" id="WP_228771759.1">
    <property type="nucleotide sequence ID" value="NZ_FMZZ01000009.1"/>
</dbReference>
<keyword evidence="1" id="KW-0812">Transmembrane</keyword>
<proteinExistence type="predicted"/>
<reference evidence="3" key="1">
    <citation type="submission" date="2016-10" db="EMBL/GenBank/DDBJ databases">
        <authorList>
            <person name="Varghese N."/>
            <person name="Submissions S."/>
        </authorList>
    </citation>
    <scope>NUCLEOTIDE SEQUENCE [LARGE SCALE GENOMIC DNA]</scope>
    <source>
        <strain evidence="3">IBRC-M 10403</strain>
    </source>
</reference>
<dbReference type="Pfam" id="PF10745">
    <property type="entry name" value="DUF2530"/>
    <property type="match status" value="1"/>
</dbReference>
<protein>
    <recommendedName>
        <fullName evidence="4">DUF2530 domain-containing protein</fullName>
    </recommendedName>
</protein>
<dbReference type="AlphaFoldDB" id="A0A1G6TG92"/>
<name>A0A1G6TG92_9PSEU</name>
<dbReference type="EMBL" id="FMZZ01000009">
    <property type="protein sequence ID" value="SDD28090.1"/>
    <property type="molecule type" value="Genomic_DNA"/>
</dbReference>
<organism evidence="2 3">
    <name type="scientific">Actinokineospora iranica</name>
    <dbReference type="NCBI Taxonomy" id="1271860"/>
    <lineage>
        <taxon>Bacteria</taxon>
        <taxon>Bacillati</taxon>
        <taxon>Actinomycetota</taxon>
        <taxon>Actinomycetes</taxon>
        <taxon>Pseudonocardiales</taxon>
        <taxon>Pseudonocardiaceae</taxon>
        <taxon>Actinokineospora</taxon>
    </lineage>
</organism>
<accession>A0A1G6TG92</accession>
<dbReference type="Proteomes" id="UP000199501">
    <property type="component" value="Unassembled WGS sequence"/>
</dbReference>
<keyword evidence="3" id="KW-1185">Reference proteome</keyword>
<keyword evidence="1" id="KW-1133">Transmembrane helix</keyword>
<dbReference type="STRING" id="1271860.SAMN05216174_109131"/>
<evidence type="ECO:0008006" key="4">
    <source>
        <dbReference type="Google" id="ProtNLM"/>
    </source>
</evidence>
<evidence type="ECO:0000256" key="1">
    <source>
        <dbReference type="SAM" id="Phobius"/>
    </source>
</evidence>
<evidence type="ECO:0000313" key="3">
    <source>
        <dbReference type="Proteomes" id="UP000199501"/>
    </source>
</evidence>
<dbReference type="InterPro" id="IPR019681">
    <property type="entry name" value="DUF2530"/>
</dbReference>
<gene>
    <name evidence="2" type="ORF">SAMN05216174_109131</name>
</gene>
<evidence type="ECO:0000313" key="2">
    <source>
        <dbReference type="EMBL" id="SDD28090.1"/>
    </source>
</evidence>
<feature type="transmembrane region" description="Helical" evidence="1">
    <location>
        <begin position="57"/>
        <end position="78"/>
    </location>
</feature>
<feature type="transmembrane region" description="Helical" evidence="1">
    <location>
        <begin position="29"/>
        <end position="51"/>
    </location>
</feature>